<feature type="transmembrane region" description="Helical" evidence="1">
    <location>
        <begin position="29"/>
        <end position="46"/>
    </location>
</feature>
<keyword evidence="1" id="KW-1133">Transmembrane helix</keyword>
<feature type="transmembrane region" description="Helical" evidence="1">
    <location>
        <begin position="5"/>
        <end position="23"/>
    </location>
</feature>
<dbReference type="EMBL" id="MKQR01000026">
    <property type="protein sequence ID" value="OLR90899.1"/>
    <property type="molecule type" value="Genomic_DNA"/>
</dbReference>
<gene>
    <name evidence="2" type="ORF">BJP25_30550</name>
</gene>
<evidence type="ECO:0000256" key="1">
    <source>
        <dbReference type="SAM" id="Phobius"/>
    </source>
</evidence>
<evidence type="ECO:0000313" key="2">
    <source>
        <dbReference type="EMBL" id="OLR90899.1"/>
    </source>
</evidence>
<evidence type="ECO:0000313" key="3">
    <source>
        <dbReference type="Proteomes" id="UP000186040"/>
    </source>
</evidence>
<comment type="caution">
    <text evidence="2">The sequence shown here is derived from an EMBL/GenBank/DDBJ whole genome shotgun (WGS) entry which is preliminary data.</text>
</comment>
<keyword evidence="1" id="KW-0812">Transmembrane</keyword>
<organism evidence="2 3">
    <name type="scientific">Actinokineospora bangkokensis</name>
    <dbReference type="NCBI Taxonomy" id="1193682"/>
    <lineage>
        <taxon>Bacteria</taxon>
        <taxon>Bacillati</taxon>
        <taxon>Actinomycetota</taxon>
        <taxon>Actinomycetes</taxon>
        <taxon>Pseudonocardiales</taxon>
        <taxon>Pseudonocardiaceae</taxon>
        <taxon>Actinokineospora</taxon>
    </lineage>
</organism>
<dbReference type="Proteomes" id="UP000186040">
    <property type="component" value="Unassembled WGS sequence"/>
</dbReference>
<dbReference type="STRING" id="1193682.BJP25_30550"/>
<protein>
    <submittedName>
        <fullName evidence="2">Uncharacterized protein</fullName>
    </submittedName>
</protein>
<sequence>MLLKVIGAIIVIWIAFSVIGFIFKAIGTLLLVAAVATVGVIAYGAAKKSLGGNRNRQIRG</sequence>
<dbReference type="AlphaFoldDB" id="A0A1Q9LG22"/>
<keyword evidence="1" id="KW-0472">Membrane</keyword>
<dbReference type="RefSeq" id="WP_075977572.1">
    <property type="nucleotide sequence ID" value="NZ_MKQR01000026.1"/>
</dbReference>
<keyword evidence="3" id="KW-1185">Reference proteome</keyword>
<proteinExistence type="predicted"/>
<reference evidence="2 3" key="1">
    <citation type="submission" date="2016-10" db="EMBL/GenBank/DDBJ databases">
        <title>The Draft Genome Sequence of Actinokineospora bangkokensis 44EHWT reveals the biosynthetic pathway of antifungal compounds Thailandins with unusual extender unit butylmalonyl-CoA.</title>
        <authorList>
            <person name="Greule A."/>
            <person name="Intra B."/>
            <person name="Flemming S."/>
            <person name="Rommel M.G."/>
            <person name="Panbangred W."/>
            <person name="Bechthold A."/>
        </authorList>
    </citation>
    <scope>NUCLEOTIDE SEQUENCE [LARGE SCALE GENOMIC DNA]</scope>
    <source>
        <strain evidence="2 3">44EHW</strain>
    </source>
</reference>
<accession>A0A1Q9LG22</accession>
<name>A0A1Q9LG22_9PSEU</name>